<dbReference type="EMBL" id="FXTA01000006">
    <property type="protein sequence ID" value="SMO89348.1"/>
    <property type="molecule type" value="Genomic_DNA"/>
</dbReference>
<evidence type="ECO:0000313" key="4">
    <source>
        <dbReference type="Proteomes" id="UP000317289"/>
    </source>
</evidence>
<accession>A0A521EZH8</accession>
<reference evidence="2 5" key="2">
    <citation type="submission" date="2019-11" db="EMBL/GenBank/DDBJ databases">
        <title>Flavobacterium resistens genome.</title>
        <authorList>
            <person name="Wilson V.M."/>
            <person name="Newman J.D."/>
        </authorList>
    </citation>
    <scope>NUCLEOTIDE SEQUENCE [LARGE SCALE GENOMIC DNA]</scope>
    <source>
        <strain evidence="2 5">DSM 19382</strain>
    </source>
</reference>
<evidence type="ECO:0000259" key="1">
    <source>
        <dbReference type="Pfam" id="PF04738"/>
    </source>
</evidence>
<protein>
    <submittedName>
        <fullName evidence="3">Lantibiotic dehydratase, C terminus</fullName>
    </submittedName>
</protein>
<proteinExistence type="predicted"/>
<dbReference type="InterPro" id="IPR006827">
    <property type="entry name" value="Lant_deHydtase_N"/>
</dbReference>
<dbReference type="RefSeq" id="WP_142452119.1">
    <property type="nucleotide sequence ID" value="NZ_FXTA01000006.1"/>
</dbReference>
<dbReference type="Pfam" id="PF04738">
    <property type="entry name" value="Lant_dehydr_N"/>
    <property type="match status" value="1"/>
</dbReference>
<keyword evidence="5" id="KW-1185">Reference proteome</keyword>
<name>A0A521EZH8_9FLAO</name>
<sequence length="732" mass="85957">MISNIKITSFDDYVLRTPLFPLSLYLNTVENYSIEKAKLQYQNPIVREAINLASPDLKKELDKWVKTDSNLSVKKAKRLEYTFLKYLARMSSRCTPFGLFSGCSVGRTGAETRIILEDSEKFERFTQFDMQFWIMLLQEVSKKKEVVPHLKYYPNNSIYKIGDFYRYTEYKSIDTKREHSISALRESRLLTELLDAIKEGMTIEEMVLLLSDDEDEKQEAQKYVLKLIDFQFLVSELDAVVTGNKDWDRIFAVLKKIPAVEREYQLLEKTLKQLSVLDEKLVPPEKIYQEIKNNVQQLGIRFDEKYLFQTDLNTNTSVNTLNKNIPKKVLRAIEFLNGIQTKQKFKNQENFKKAFIQRYEGRIMPLTTVLDTEIGIGYLQNNDMNDSHEILEFLSVKTKGVEHENEIWTPYDFILQKKLQECMLKGGTEITLIERDFSNFSRDFNNAPVTFSVMFEVLNEEKVVIESSGNISAAKLLGRFCNGNLSIHKLTKEIIEKEEVFYSDQILAEVVHIPESRTGNILRRPILRKHEISYLAKSGVLENDTINLNDLWVSVDNDTIILFSKKHNREIIPCLSNAHNFSKSSLPIYHFLCDLQSQHIKPIYSFDWGILKKHYSYFPRVTYHDTILSKARWVVEKDEMIHFSKMNDKQLKVEFLNWRSQRNIPRYVNWVNYDNTLLFDFETQIGVDLFLNSVKNKQEIILEEFLFAKKSVVQNKNAEIYCNQFILSFYKE</sequence>
<evidence type="ECO:0000313" key="2">
    <source>
        <dbReference type="EMBL" id="MRX69341.1"/>
    </source>
</evidence>
<feature type="domain" description="Lantibiotic dehydratase N-terminal" evidence="1">
    <location>
        <begin position="42"/>
        <end position="689"/>
    </location>
</feature>
<reference evidence="3 4" key="1">
    <citation type="submission" date="2017-05" db="EMBL/GenBank/DDBJ databases">
        <authorList>
            <person name="Varghese N."/>
            <person name="Submissions S."/>
        </authorList>
    </citation>
    <scope>NUCLEOTIDE SEQUENCE [LARGE SCALE GENOMIC DNA]</scope>
    <source>
        <strain evidence="3 4">DSM 19382</strain>
    </source>
</reference>
<gene>
    <name evidence="2" type="ORF">GJU42_15315</name>
    <name evidence="3" type="ORF">SAMN06265349_10634</name>
</gene>
<dbReference type="EMBL" id="WKKG01000008">
    <property type="protein sequence ID" value="MRX69341.1"/>
    <property type="molecule type" value="Genomic_DNA"/>
</dbReference>
<dbReference type="Proteomes" id="UP000317289">
    <property type="component" value="Unassembled WGS sequence"/>
</dbReference>
<evidence type="ECO:0000313" key="5">
    <source>
        <dbReference type="Proteomes" id="UP000468990"/>
    </source>
</evidence>
<organism evidence="3 4">
    <name type="scientific">Flavobacterium resistens</name>
    <dbReference type="NCBI Taxonomy" id="443612"/>
    <lineage>
        <taxon>Bacteria</taxon>
        <taxon>Pseudomonadati</taxon>
        <taxon>Bacteroidota</taxon>
        <taxon>Flavobacteriia</taxon>
        <taxon>Flavobacteriales</taxon>
        <taxon>Flavobacteriaceae</taxon>
        <taxon>Flavobacterium</taxon>
    </lineage>
</organism>
<dbReference type="Proteomes" id="UP000468990">
    <property type="component" value="Unassembled WGS sequence"/>
</dbReference>
<evidence type="ECO:0000313" key="3">
    <source>
        <dbReference type="EMBL" id="SMO89348.1"/>
    </source>
</evidence>
<dbReference type="AlphaFoldDB" id="A0A521EZH8"/>
<dbReference type="OrthoDB" id="1273722at2"/>